<name>A0A7S6WPZ5_9SPIR</name>
<dbReference type="GO" id="GO:0016747">
    <property type="term" value="F:acyltransferase activity, transferring groups other than amino-acyl groups"/>
    <property type="evidence" value="ECO:0007669"/>
    <property type="project" value="InterPro"/>
</dbReference>
<organism evidence="2 3">
    <name type="scientific">Treponema pedis</name>
    <dbReference type="NCBI Taxonomy" id="409322"/>
    <lineage>
        <taxon>Bacteria</taxon>
        <taxon>Pseudomonadati</taxon>
        <taxon>Spirochaetota</taxon>
        <taxon>Spirochaetia</taxon>
        <taxon>Spirochaetales</taxon>
        <taxon>Treponemataceae</taxon>
        <taxon>Treponema</taxon>
    </lineage>
</organism>
<accession>A0A7S6WPZ5</accession>
<dbReference type="Proteomes" id="UP000593915">
    <property type="component" value="Chromosome"/>
</dbReference>
<dbReference type="RefSeq" id="WP_194076097.1">
    <property type="nucleotide sequence ID" value="NZ_CP061839.1"/>
</dbReference>
<dbReference type="Gene3D" id="3.40.630.30">
    <property type="match status" value="1"/>
</dbReference>
<evidence type="ECO:0000259" key="1">
    <source>
        <dbReference type="PROSITE" id="PS51186"/>
    </source>
</evidence>
<evidence type="ECO:0000313" key="3">
    <source>
        <dbReference type="Proteomes" id="UP000593915"/>
    </source>
</evidence>
<proteinExistence type="predicted"/>
<dbReference type="InterPro" id="IPR016181">
    <property type="entry name" value="Acyl_CoA_acyltransferase"/>
</dbReference>
<dbReference type="SUPFAM" id="SSF55729">
    <property type="entry name" value="Acyl-CoA N-acyltransferases (Nat)"/>
    <property type="match status" value="1"/>
</dbReference>
<reference evidence="2 3" key="1">
    <citation type="submission" date="2020-09" db="EMBL/GenBank/DDBJ databases">
        <title>Characterization of Treponema spp. from bovine digital dermatitis in Korea.</title>
        <authorList>
            <person name="Espiritu H.M."/>
            <person name="Cho Y.I."/>
            <person name="Mamuad L."/>
        </authorList>
    </citation>
    <scope>NUCLEOTIDE SEQUENCE [LARGE SCALE GENOMIC DNA]</scope>
    <source>
        <strain evidence="2 3">KS1</strain>
    </source>
</reference>
<keyword evidence="2" id="KW-0808">Transferase</keyword>
<dbReference type="InterPro" id="IPR000182">
    <property type="entry name" value="GNAT_dom"/>
</dbReference>
<protein>
    <submittedName>
        <fullName evidence="2">GNAT family N-acetyltransferase</fullName>
    </submittedName>
</protein>
<dbReference type="Pfam" id="PF00583">
    <property type="entry name" value="Acetyltransf_1"/>
    <property type="match status" value="1"/>
</dbReference>
<sequence length="275" mass="32127">MKIIQIKTDALTQPEISKLFKKLNVKKSSFVFAAFKNNLITGIACLYQNEVHTNRDYIAVYVKEKYRREGIGLELLHKLQSVSEKKKYQCMCDSSNTALILFLQKNGFSLARRCYNFSYKYIDKPLLNFYGTIKELNNISIYEEKELARLIFKNYSLFHKKINALSTSINDEIFYNKLIKPYNKNLSTMLLLDGKPSAYMIVYGEDEDTEIGYIGGKYKKDINIYLNYFLNRINSLSFNTEGLMFEIDDTDFYAFPLIKAMNVTVRNSYNTYIAE</sequence>
<gene>
    <name evidence="2" type="ORF">IFE08_12475</name>
</gene>
<dbReference type="EMBL" id="CP061839">
    <property type="protein sequence ID" value="QOW60602.1"/>
    <property type="molecule type" value="Genomic_DNA"/>
</dbReference>
<feature type="domain" description="N-acetyltransferase" evidence="1">
    <location>
        <begin position="1"/>
        <end position="128"/>
    </location>
</feature>
<evidence type="ECO:0000313" key="2">
    <source>
        <dbReference type="EMBL" id="QOW60602.1"/>
    </source>
</evidence>
<dbReference type="PROSITE" id="PS51186">
    <property type="entry name" value="GNAT"/>
    <property type="match status" value="1"/>
</dbReference>
<dbReference type="CDD" id="cd04301">
    <property type="entry name" value="NAT_SF"/>
    <property type="match status" value="1"/>
</dbReference>
<dbReference type="AlphaFoldDB" id="A0A7S6WPZ5"/>